<organism evidence="2 3">
    <name type="scientific">Vitis vinifera</name>
    <name type="common">Grape</name>
    <dbReference type="NCBI Taxonomy" id="29760"/>
    <lineage>
        <taxon>Eukaryota</taxon>
        <taxon>Viridiplantae</taxon>
        <taxon>Streptophyta</taxon>
        <taxon>Embryophyta</taxon>
        <taxon>Tracheophyta</taxon>
        <taxon>Spermatophyta</taxon>
        <taxon>Magnoliopsida</taxon>
        <taxon>eudicotyledons</taxon>
        <taxon>Gunneridae</taxon>
        <taxon>Pentapetalae</taxon>
        <taxon>rosids</taxon>
        <taxon>Vitales</taxon>
        <taxon>Vitaceae</taxon>
        <taxon>Viteae</taxon>
        <taxon>Vitis</taxon>
    </lineage>
</organism>
<dbReference type="EMBL" id="QGNW01001194">
    <property type="protein sequence ID" value="RVW50616.1"/>
    <property type="molecule type" value="Genomic_DNA"/>
</dbReference>
<evidence type="ECO:0000313" key="2">
    <source>
        <dbReference type="EMBL" id="RVW50616.1"/>
    </source>
</evidence>
<dbReference type="Pfam" id="PF07727">
    <property type="entry name" value="RVT_2"/>
    <property type="match status" value="1"/>
</dbReference>
<accession>A0A438ES99</accession>
<dbReference type="SUPFAM" id="SSF56672">
    <property type="entry name" value="DNA/RNA polymerases"/>
    <property type="match status" value="1"/>
</dbReference>
<sequence length="529" mass="59067">MTKIDSATQAPSSCSSSGKHYCIFSFLSDSRLSSKHKAFISVISSTFEPKTYKQAVSIPHWQTTMTDEIKALEHNKTWDLAILPPNKTAIGCKWVYRVKFKADGSVERYKARLVAKGYTQQEGLDFFDTYSLVAKMTTVRVLLAIAATKQWYSHQLDVNNAFLHGDLNEEVYMQLPPGFSTPNDPQVCKLKKSLYGLRQASRQWYSKLSSSLLKFGFSQAKADSSLFIRQTSTSFIALLIYVDDVIIASNDLKEIDAVKKFLHESFTIKDLGELKYFLGIEVARSAKGIVLSQRKYALDVLKDSGFSGSKPVGFPMESSLKLTANDSSPLLSDPASYRRLIGRLLYLTITRPNLAHTVQALSQFMSNPHSTYLQAAERVLRYIKATPGQGLFLKASSDLHLKAYSDSEWGGCIDTRRSVTGFTVFIGDSLISWKSKKQPTVSRSSTEVEYRALATTICELQWLVYLLADLNVKHPQPALLLALDKYIPASKQLNSQSSVPLTSGWKSSRSLRKAPELSRNISRSFSGSL</sequence>
<feature type="domain" description="Reverse transcriptase Ty1/copia-type" evidence="1">
    <location>
        <begin position="75"/>
        <end position="317"/>
    </location>
</feature>
<proteinExistence type="predicted"/>
<protein>
    <submittedName>
        <fullName evidence="2">Retrovirus-related Pol polyprotein from transposon RE1</fullName>
    </submittedName>
</protein>
<gene>
    <name evidence="2" type="primary">RE1_2335</name>
    <name evidence="2" type="ORF">CK203_073364</name>
</gene>
<evidence type="ECO:0000259" key="1">
    <source>
        <dbReference type="Pfam" id="PF07727"/>
    </source>
</evidence>
<dbReference type="AlphaFoldDB" id="A0A438ES99"/>
<evidence type="ECO:0000313" key="3">
    <source>
        <dbReference type="Proteomes" id="UP000288805"/>
    </source>
</evidence>
<name>A0A438ES99_VITVI</name>
<dbReference type="Proteomes" id="UP000288805">
    <property type="component" value="Unassembled WGS sequence"/>
</dbReference>
<dbReference type="InterPro" id="IPR043502">
    <property type="entry name" value="DNA/RNA_pol_sf"/>
</dbReference>
<dbReference type="PANTHER" id="PTHR11439:SF463">
    <property type="entry name" value="REVERSE TRANSCRIPTASE TY1_COPIA-TYPE DOMAIN-CONTAINING PROTEIN"/>
    <property type="match status" value="1"/>
</dbReference>
<comment type="caution">
    <text evidence="2">The sequence shown here is derived from an EMBL/GenBank/DDBJ whole genome shotgun (WGS) entry which is preliminary data.</text>
</comment>
<dbReference type="CDD" id="cd09272">
    <property type="entry name" value="RNase_HI_RT_Ty1"/>
    <property type="match status" value="1"/>
</dbReference>
<dbReference type="PANTHER" id="PTHR11439">
    <property type="entry name" value="GAG-POL-RELATED RETROTRANSPOSON"/>
    <property type="match status" value="1"/>
</dbReference>
<reference evidence="2 3" key="1">
    <citation type="journal article" date="2018" name="PLoS Genet.">
        <title>Population sequencing reveals clonal diversity and ancestral inbreeding in the grapevine cultivar Chardonnay.</title>
        <authorList>
            <person name="Roach M.J."/>
            <person name="Johnson D.L."/>
            <person name="Bohlmann J."/>
            <person name="van Vuuren H.J."/>
            <person name="Jones S.J."/>
            <person name="Pretorius I.S."/>
            <person name="Schmidt S.A."/>
            <person name="Borneman A.R."/>
        </authorList>
    </citation>
    <scope>NUCLEOTIDE SEQUENCE [LARGE SCALE GENOMIC DNA]</scope>
    <source>
        <strain evidence="3">cv. Chardonnay</strain>
        <tissue evidence="2">Leaf</tissue>
    </source>
</reference>
<dbReference type="InterPro" id="IPR013103">
    <property type="entry name" value="RVT_2"/>
</dbReference>